<sequence length="87" mass="10109">MKVAIWDTYVEKKDGKKMHFDIAVPEEEKNALKIYHFGQEYLKGKDVQSETLSAKECVFCHIENANEVMVNAIQSKGYYIIEMENCD</sequence>
<protein>
    <recommendedName>
        <fullName evidence="3">DUF2024 domain-containing protein</fullName>
    </recommendedName>
</protein>
<name>W7Y7W4_9BACT</name>
<dbReference type="OrthoDB" id="9795699at2"/>
<evidence type="ECO:0000313" key="2">
    <source>
        <dbReference type="Proteomes" id="UP000019402"/>
    </source>
</evidence>
<gene>
    <name evidence="1" type="ORF">JCM21142_73029</name>
</gene>
<dbReference type="STRING" id="869213.GCA_000517085_00576"/>
<evidence type="ECO:0000313" key="1">
    <source>
        <dbReference type="EMBL" id="GAF04327.1"/>
    </source>
</evidence>
<organism evidence="1 2">
    <name type="scientific">Saccharicrinis fermentans DSM 9555 = JCM 21142</name>
    <dbReference type="NCBI Taxonomy" id="869213"/>
    <lineage>
        <taxon>Bacteria</taxon>
        <taxon>Pseudomonadati</taxon>
        <taxon>Bacteroidota</taxon>
        <taxon>Bacteroidia</taxon>
        <taxon>Marinilabiliales</taxon>
        <taxon>Marinilabiliaceae</taxon>
        <taxon>Saccharicrinis</taxon>
    </lineage>
</organism>
<dbReference type="AlphaFoldDB" id="W7Y7W4"/>
<dbReference type="InterPro" id="IPR018592">
    <property type="entry name" value="DUF2024"/>
</dbReference>
<reference evidence="1 2" key="1">
    <citation type="journal article" date="2014" name="Genome Announc.">
        <title>Draft Genome Sequence of Cytophaga fermentans JCM 21142T, a Facultative Anaerobe Isolated from Marine Mud.</title>
        <authorList>
            <person name="Starns D."/>
            <person name="Oshima K."/>
            <person name="Suda W."/>
            <person name="Iino T."/>
            <person name="Yuki M."/>
            <person name="Inoue J."/>
            <person name="Kitamura K."/>
            <person name="Iida T."/>
            <person name="Darby A."/>
            <person name="Hattori M."/>
            <person name="Ohkuma M."/>
        </authorList>
    </citation>
    <scope>NUCLEOTIDE SEQUENCE [LARGE SCALE GENOMIC DNA]</scope>
    <source>
        <strain evidence="1 2">JCM 21142</strain>
    </source>
</reference>
<dbReference type="InterPro" id="IPR023122">
    <property type="entry name" value="NE1680-like_sf"/>
</dbReference>
<proteinExistence type="predicted"/>
<dbReference type="Pfam" id="PF09630">
    <property type="entry name" value="DUF2024"/>
    <property type="match status" value="1"/>
</dbReference>
<keyword evidence="2" id="KW-1185">Reference proteome</keyword>
<evidence type="ECO:0008006" key="3">
    <source>
        <dbReference type="Google" id="ProtNLM"/>
    </source>
</evidence>
<dbReference type="SUPFAM" id="SSF160766">
    <property type="entry name" value="NE1680-like"/>
    <property type="match status" value="1"/>
</dbReference>
<dbReference type="eggNOG" id="ENOG503320J">
    <property type="taxonomic scope" value="Bacteria"/>
</dbReference>
<dbReference type="Gene3D" id="3.10.510.10">
    <property type="entry name" value="NE1680-like"/>
    <property type="match status" value="1"/>
</dbReference>
<dbReference type="Proteomes" id="UP000019402">
    <property type="component" value="Unassembled WGS sequence"/>
</dbReference>
<dbReference type="EMBL" id="BAMD01000042">
    <property type="protein sequence ID" value="GAF04327.1"/>
    <property type="molecule type" value="Genomic_DNA"/>
</dbReference>
<dbReference type="RefSeq" id="WP_027470587.1">
    <property type="nucleotide sequence ID" value="NZ_BAMD01000042.1"/>
</dbReference>
<accession>W7Y7W4</accession>
<comment type="caution">
    <text evidence="1">The sequence shown here is derived from an EMBL/GenBank/DDBJ whole genome shotgun (WGS) entry which is preliminary data.</text>
</comment>